<accession>L7VSA4</accession>
<evidence type="ECO:0000313" key="1">
    <source>
        <dbReference type="EMBL" id="AGC71927.1"/>
    </source>
</evidence>
<protein>
    <submittedName>
        <fullName evidence="1">Putative bacteriophage protein</fullName>
    </submittedName>
</protein>
<sequence length="466" mass="47718">MPSYGLLPEGFVPKPQTVIKQELDTVYKATFGAQLGSEPDGSIPADSVAGQRIGLHAERMAELWEVGQALASSFDPDGATGRALDILCAITGTTRNQERKTVGTVALTGDPATLVPSGSAISIPVVGTRFGTDANATLVAIAAWTVNTAYALGDRVKNGAAPSRIYQAVAAGTSALVGTGPSGTGSAIVDATVTWSYVGDGTAAVDVTFTALDPGPFAALTGQITSIESPVSGWLSVRNMSDAQVGAYVETDASLRNRREAELAGRGNGPVPAIRADILKIGQGTANAVLDCIVFENYTDVVDVNGIPPHSFEAVVLGGLDADIRQTIFDTKPAGIRPHGGVTGTVVDSTGISHTIKFSRPTTYSIWIEIDVTYNAATWPLDGPAQVKAAILAALTPANGYTLGKDVTSWGIGAAVDVVPGVLNVTAIRVGTAPAPVGTSDIAIGIREVALFDSARILVTAVAGTP</sequence>
<organism evidence="1">
    <name type="scientific">uncultured bacterium A1Q1_fos_25</name>
    <dbReference type="NCBI Taxonomy" id="1256569"/>
    <lineage>
        <taxon>Bacteria</taxon>
        <taxon>environmental samples</taxon>
    </lineage>
</organism>
<reference evidence="1" key="1">
    <citation type="submission" date="2012-09" db="EMBL/GenBank/DDBJ databases">
        <title>Metagenomic Characterization of a Microbial Community in Wastewater Detects High Levels of Antibiotic Resistance.</title>
        <authorList>
            <person name="Abrams M."/>
            <person name="Caldwell A."/>
            <person name="Vandaei E."/>
            <person name="Lee W."/>
            <person name="Perrott J."/>
            <person name="Khan S.Y."/>
            <person name="Ta J."/>
            <person name="Romero D."/>
            <person name="Nguyen V."/>
            <person name="Pourmand N."/>
            <person name="Ouverney C.C."/>
        </authorList>
    </citation>
    <scope>NUCLEOTIDE SEQUENCE</scope>
</reference>
<name>L7VSA4_9BACT</name>
<proteinExistence type="predicted"/>
<dbReference type="EMBL" id="JX649887">
    <property type="protein sequence ID" value="AGC71927.1"/>
    <property type="molecule type" value="Genomic_DNA"/>
</dbReference>
<dbReference type="AlphaFoldDB" id="L7VSA4"/>